<dbReference type="Pfam" id="PF02392">
    <property type="entry name" value="Ycf4"/>
    <property type="match status" value="1"/>
</dbReference>
<feature type="transmembrane region" description="Helical" evidence="9">
    <location>
        <begin position="30"/>
        <end position="51"/>
    </location>
</feature>
<evidence type="ECO:0000256" key="3">
    <source>
        <dbReference type="ARBA" id="ARBA00008198"/>
    </source>
</evidence>
<protein>
    <recommendedName>
        <fullName evidence="4">Photosystem I assembly protein Ycf4</fullName>
    </recommendedName>
</protein>
<dbReference type="GeneID" id="63038950"/>
<dbReference type="InterPro" id="IPR003359">
    <property type="entry name" value="PSI_Ycf4_assembly"/>
</dbReference>
<dbReference type="RefSeq" id="YP_010007030.1">
    <property type="nucleotide sequence ID" value="NC_053310.1"/>
</dbReference>
<comment type="function">
    <text evidence="1">Seems to be required for the assembly of the photosystem I complex.</text>
</comment>
<dbReference type="AlphaFoldDB" id="A0A7H0TXP5"/>
<evidence type="ECO:0000256" key="4">
    <source>
        <dbReference type="ARBA" id="ARBA00015395"/>
    </source>
</evidence>
<sequence length="203" mass="24071">MDWKPRHRHIGLSFLQGSLSQNELCWIYNLFLWLLWVLLFLLLIDILNSIRKIIDIMRNSEPPFNKFTRIDVFPHVIVMFLYGIASLFASFYLQCTSWRNRGSGVSDYDQFNQKPGVVCIFRWGYPGPDPRILILFLIKDIEAIRIHYQKGIDRHFMLFLEVRGKGSISLFRSTDYEIIEEKAYDLADFLDVPISLSWFRPNK</sequence>
<gene>
    <name evidence="10" type="primary">ycf4</name>
</gene>
<evidence type="ECO:0000256" key="8">
    <source>
        <dbReference type="ARBA" id="ARBA00023136"/>
    </source>
</evidence>
<keyword evidence="7 9" id="KW-1133">Transmembrane helix</keyword>
<evidence type="ECO:0000256" key="6">
    <source>
        <dbReference type="ARBA" id="ARBA00022692"/>
    </source>
</evidence>
<evidence type="ECO:0000256" key="1">
    <source>
        <dbReference type="ARBA" id="ARBA00002862"/>
    </source>
</evidence>
<comment type="subcellular location">
    <subcellularLocation>
        <location evidence="2">Membrane</location>
        <topology evidence="2">Multi-pass membrane protein</topology>
    </subcellularLocation>
</comment>
<dbReference type="GO" id="GO:0015979">
    <property type="term" value="P:photosynthesis"/>
    <property type="evidence" value="ECO:0007669"/>
    <property type="project" value="UniProtKB-KW"/>
</dbReference>
<keyword evidence="10" id="KW-0150">Chloroplast</keyword>
<keyword evidence="6 9" id="KW-0812">Transmembrane</keyword>
<evidence type="ECO:0000313" key="10">
    <source>
        <dbReference type="EMBL" id="QNR05797.1"/>
    </source>
</evidence>
<comment type="similarity">
    <text evidence="3">Belongs to the Ycf4 family.</text>
</comment>
<evidence type="ECO:0000256" key="2">
    <source>
        <dbReference type="ARBA" id="ARBA00004141"/>
    </source>
</evidence>
<evidence type="ECO:0000256" key="7">
    <source>
        <dbReference type="ARBA" id="ARBA00022989"/>
    </source>
</evidence>
<geneLocation type="chloroplast" evidence="10"/>
<dbReference type="GO" id="GO:0009522">
    <property type="term" value="C:photosystem I"/>
    <property type="evidence" value="ECO:0007669"/>
    <property type="project" value="InterPro"/>
</dbReference>
<organism evidence="10">
    <name type="scientific">Passiflora haematostigma</name>
    <dbReference type="NCBI Taxonomy" id="159429"/>
    <lineage>
        <taxon>Eukaryota</taxon>
        <taxon>Viridiplantae</taxon>
        <taxon>Streptophyta</taxon>
        <taxon>Embryophyta</taxon>
        <taxon>Tracheophyta</taxon>
        <taxon>Spermatophyta</taxon>
        <taxon>Magnoliopsida</taxon>
        <taxon>eudicotyledons</taxon>
        <taxon>Gunneridae</taxon>
        <taxon>Pentapetalae</taxon>
        <taxon>rosids</taxon>
        <taxon>fabids</taxon>
        <taxon>Malpighiales</taxon>
        <taxon>Passifloraceae</taxon>
        <taxon>Passiflora</taxon>
    </lineage>
</organism>
<proteinExistence type="inferred from homology"/>
<accession>A0A7H0TXP5</accession>
<name>A0A7H0TXP5_9ROSI</name>
<evidence type="ECO:0000256" key="5">
    <source>
        <dbReference type="ARBA" id="ARBA00022531"/>
    </source>
</evidence>
<dbReference type="EMBL" id="MT525875">
    <property type="protein sequence ID" value="QNR05797.1"/>
    <property type="molecule type" value="Genomic_DNA"/>
</dbReference>
<evidence type="ECO:0000256" key="9">
    <source>
        <dbReference type="SAM" id="Phobius"/>
    </source>
</evidence>
<keyword evidence="10" id="KW-0934">Plastid</keyword>
<feature type="transmembrane region" description="Helical" evidence="9">
    <location>
        <begin position="72"/>
        <end position="93"/>
    </location>
</feature>
<keyword evidence="8 9" id="KW-0472">Membrane</keyword>
<keyword evidence="5" id="KW-0602">Photosynthesis</keyword>
<reference evidence="10" key="1">
    <citation type="journal article" date="2020" name="Genome Biol. Evol.">
        <title>A repertory of rearrangements and the loss of an inverted repeat region in Passiflora chloroplast genomes.</title>
        <authorList>
            <person name="Cauz-Santos L.A."/>
            <person name="da Costa Z.P."/>
            <person name="Callot C."/>
            <person name="Cauet S."/>
            <person name="Zucchi M.I."/>
            <person name="Berges H."/>
            <person name="van den Berg C."/>
            <person name="Vieira M.L.C."/>
        </authorList>
    </citation>
    <scope>NUCLEOTIDE SEQUENCE</scope>
</reference>